<dbReference type="AlphaFoldDB" id="A0A1H8JWJ3"/>
<evidence type="ECO:0008006" key="3">
    <source>
        <dbReference type="Google" id="ProtNLM"/>
    </source>
</evidence>
<sequence>MGPTRILQLKSAHVYHTVMDAADTIRSYYDALRAGAPLGPFFADERSGEDAVVKFGISERLVGTESIRERLREQTATTVDWAVESNALRTTERERHAWFSDTVDMGWTDTQRGIRYEFDTRWSGTLERRDAAGGPADTETNWQFVGMHVSTAGEV</sequence>
<dbReference type="Gene3D" id="3.10.450.50">
    <property type="match status" value="1"/>
</dbReference>
<dbReference type="EMBL" id="FOCX01000005">
    <property type="protein sequence ID" value="SEN84646.1"/>
    <property type="molecule type" value="Genomic_DNA"/>
</dbReference>
<protein>
    <recommendedName>
        <fullName evidence="3">SnoaL-like domain-containing protein</fullName>
    </recommendedName>
</protein>
<organism evidence="1 2">
    <name type="scientific">Halorientalis persicus</name>
    <dbReference type="NCBI Taxonomy" id="1367881"/>
    <lineage>
        <taxon>Archaea</taxon>
        <taxon>Methanobacteriati</taxon>
        <taxon>Methanobacteriota</taxon>
        <taxon>Stenosarchaea group</taxon>
        <taxon>Halobacteria</taxon>
        <taxon>Halobacteriales</taxon>
        <taxon>Haloarculaceae</taxon>
        <taxon>Halorientalis</taxon>
    </lineage>
</organism>
<reference evidence="2" key="1">
    <citation type="submission" date="2016-10" db="EMBL/GenBank/DDBJ databases">
        <authorList>
            <person name="Varghese N."/>
            <person name="Submissions S."/>
        </authorList>
    </citation>
    <scope>NUCLEOTIDE SEQUENCE [LARGE SCALE GENOMIC DNA]</scope>
    <source>
        <strain evidence="2">IBRC-M 10043</strain>
    </source>
</reference>
<dbReference type="Proteomes" id="UP000198775">
    <property type="component" value="Unassembled WGS sequence"/>
</dbReference>
<name>A0A1H8JWJ3_9EURY</name>
<keyword evidence="2" id="KW-1185">Reference proteome</keyword>
<evidence type="ECO:0000313" key="1">
    <source>
        <dbReference type="EMBL" id="SEN84646.1"/>
    </source>
</evidence>
<accession>A0A1H8JWJ3</accession>
<proteinExistence type="predicted"/>
<gene>
    <name evidence="1" type="ORF">SAMN05216388_1005189</name>
</gene>
<evidence type="ECO:0000313" key="2">
    <source>
        <dbReference type="Proteomes" id="UP000198775"/>
    </source>
</evidence>